<name>A0ABU2ZRC0_9ALTE</name>
<dbReference type="RefSeq" id="WP_311368697.1">
    <property type="nucleotide sequence ID" value="NZ_JAVRHX010000002.1"/>
</dbReference>
<reference evidence="5 6" key="1">
    <citation type="submission" date="2023-09" db="EMBL/GenBank/DDBJ databases">
        <authorList>
            <person name="Rey-Velasco X."/>
        </authorList>
    </citation>
    <scope>NUCLEOTIDE SEQUENCE [LARGE SCALE GENOMIC DNA]</scope>
    <source>
        <strain evidence="5 6">P117</strain>
    </source>
</reference>
<dbReference type="PROSITE" id="PS01133">
    <property type="entry name" value="UPF0017"/>
    <property type="match status" value="1"/>
</dbReference>
<dbReference type="SUPFAM" id="SSF53474">
    <property type="entry name" value="alpha/beta-Hydrolases"/>
    <property type="match status" value="1"/>
</dbReference>
<keyword evidence="2" id="KW-0719">Serine esterase</keyword>
<feature type="domain" description="Serine aminopeptidase S33" evidence="4">
    <location>
        <begin position="64"/>
        <end position="285"/>
    </location>
</feature>
<dbReference type="PANTHER" id="PTHR10794">
    <property type="entry name" value="ABHYDROLASE DOMAIN-CONTAINING PROTEIN"/>
    <property type="match status" value="1"/>
</dbReference>
<evidence type="ECO:0000256" key="2">
    <source>
        <dbReference type="ARBA" id="ARBA00022487"/>
    </source>
</evidence>
<dbReference type="EMBL" id="JAVRHX010000002">
    <property type="protein sequence ID" value="MDT0595183.1"/>
    <property type="molecule type" value="Genomic_DNA"/>
</dbReference>
<dbReference type="InterPro" id="IPR012020">
    <property type="entry name" value="ABHD4"/>
</dbReference>
<dbReference type="GO" id="GO:0016787">
    <property type="term" value="F:hydrolase activity"/>
    <property type="evidence" value="ECO:0007669"/>
    <property type="project" value="UniProtKB-KW"/>
</dbReference>
<evidence type="ECO:0000256" key="1">
    <source>
        <dbReference type="ARBA" id="ARBA00010884"/>
    </source>
</evidence>
<keyword evidence="3 5" id="KW-0378">Hydrolase</keyword>
<comment type="similarity">
    <text evidence="1">Belongs to the AB hydrolase superfamily. AB hydrolase 4 family.</text>
</comment>
<dbReference type="InterPro" id="IPR029058">
    <property type="entry name" value="AB_hydrolase_fold"/>
</dbReference>
<sequence>MTFKTQFGSIIQSNFKPAVLFRHPHVQTIFPKYTIKTVKLSLVRERITTPDNDFIDVDWMLPGSPKAMVVLFHGLEGSSNSHYIQHLLAELKKREIAAVVMHFRGCSGETNLTTRAYHSGATFDPLFFLPLVKQRYPALKLFAVGFSLGGNMLMKLLASAEYKAQADIVEGSVCVSAPLNLSASAKAINDGFSKVYQAHLMKSMKRNLLEKINKVDFSGALSVDASDITKMQTFREFDQHITAPLHGFKGADDYYTCCSAIYDLPEITTPTLIIHAADDPFMNENVIPDKKLISQNIAYELSEHGGHVGFMNNVFGPNKLYLPQRVSDFVEEQLC</sequence>
<evidence type="ECO:0000313" key="6">
    <source>
        <dbReference type="Proteomes" id="UP001253545"/>
    </source>
</evidence>
<gene>
    <name evidence="5" type="ORF">RM552_10035</name>
</gene>
<dbReference type="InterPro" id="IPR050960">
    <property type="entry name" value="AB_hydrolase_4_sf"/>
</dbReference>
<dbReference type="Gene3D" id="3.40.50.1820">
    <property type="entry name" value="alpha/beta hydrolase"/>
    <property type="match status" value="1"/>
</dbReference>
<proteinExistence type="inferred from homology"/>
<dbReference type="InterPro" id="IPR000952">
    <property type="entry name" value="AB_hydrolase_4_CS"/>
</dbReference>
<dbReference type="PIRSF" id="PIRSF005211">
    <property type="entry name" value="Ab_hydro_YheT"/>
    <property type="match status" value="1"/>
</dbReference>
<evidence type="ECO:0000259" key="4">
    <source>
        <dbReference type="Pfam" id="PF12146"/>
    </source>
</evidence>
<organism evidence="5 6">
    <name type="scientific">Glaciecola petra</name>
    <dbReference type="NCBI Taxonomy" id="3075602"/>
    <lineage>
        <taxon>Bacteria</taxon>
        <taxon>Pseudomonadati</taxon>
        <taxon>Pseudomonadota</taxon>
        <taxon>Gammaproteobacteria</taxon>
        <taxon>Alteromonadales</taxon>
        <taxon>Alteromonadaceae</taxon>
        <taxon>Glaciecola</taxon>
    </lineage>
</organism>
<dbReference type="Proteomes" id="UP001253545">
    <property type="component" value="Unassembled WGS sequence"/>
</dbReference>
<protein>
    <submittedName>
        <fullName evidence="5">Hydrolase</fullName>
    </submittedName>
</protein>
<dbReference type="PANTHER" id="PTHR10794:SF94">
    <property type="entry name" value="ESTERASE YHET-RELATED"/>
    <property type="match status" value="1"/>
</dbReference>
<keyword evidence="6" id="KW-1185">Reference proteome</keyword>
<dbReference type="NCBIfam" id="NF008218">
    <property type="entry name" value="PRK10985.1"/>
    <property type="match status" value="1"/>
</dbReference>
<dbReference type="InterPro" id="IPR022742">
    <property type="entry name" value="Hydrolase_4"/>
</dbReference>
<evidence type="ECO:0000313" key="5">
    <source>
        <dbReference type="EMBL" id="MDT0595183.1"/>
    </source>
</evidence>
<dbReference type="Pfam" id="PF12146">
    <property type="entry name" value="Hydrolase_4"/>
    <property type="match status" value="1"/>
</dbReference>
<accession>A0ABU2ZRC0</accession>
<comment type="caution">
    <text evidence="5">The sequence shown here is derived from an EMBL/GenBank/DDBJ whole genome shotgun (WGS) entry which is preliminary data.</text>
</comment>
<evidence type="ECO:0000256" key="3">
    <source>
        <dbReference type="ARBA" id="ARBA00022801"/>
    </source>
</evidence>